<feature type="domain" description="FAF" evidence="3">
    <location>
        <begin position="168"/>
        <end position="220"/>
    </location>
</feature>
<sequence length="324" mass="35849">MSSSACQGFQSCLDPPIIEPRVLKLRLTPSKSNLSQSSGSNSKPTVSDSQTQLESQNEQNKVTRNKKADMGGWSFFQALSIISESKKNDAEKEKVYVHPLIKRSSSMLSKRSLEMCTESLGSETGSDVSDTNFDEFSSLSVESEKFPARQCSKLGEILAAKRLNRSRSFPPPLTSISGSSGIQVRPRREGGRLVLEAVTISSRRTYFHAERSDGRLKLRLLNDSPSSYDNDAEQEEEEEEVEEMGKSFQAEEKVVEADGAENEDEDGDEVYDEENGEMGEEMDGICGNVGGELGIKKLSRPSRCKEGGRGNRGLMNWETFWVAT</sequence>
<dbReference type="GeneID" id="107426421"/>
<evidence type="ECO:0000313" key="4">
    <source>
        <dbReference type="Proteomes" id="UP001652623"/>
    </source>
</evidence>
<comment type="similarity">
    <text evidence="1">Belongs to the fantastic four family.</text>
</comment>
<feature type="region of interest" description="Disordered" evidence="2">
    <location>
        <begin position="221"/>
        <end position="273"/>
    </location>
</feature>
<organism evidence="4 5">
    <name type="scientific">Ziziphus jujuba</name>
    <name type="common">Chinese jujube</name>
    <name type="synonym">Ziziphus sativa</name>
    <dbReference type="NCBI Taxonomy" id="326968"/>
    <lineage>
        <taxon>Eukaryota</taxon>
        <taxon>Viridiplantae</taxon>
        <taxon>Streptophyta</taxon>
        <taxon>Embryophyta</taxon>
        <taxon>Tracheophyta</taxon>
        <taxon>Spermatophyta</taxon>
        <taxon>Magnoliopsida</taxon>
        <taxon>eudicotyledons</taxon>
        <taxon>Gunneridae</taxon>
        <taxon>Pentapetalae</taxon>
        <taxon>rosids</taxon>
        <taxon>fabids</taxon>
        <taxon>Rosales</taxon>
        <taxon>Rhamnaceae</taxon>
        <taxon>Paliureae</taxon>
        <taxon>Ziziphus</taxon>
    </lineage>
</organism>
<protein>
    <submittedName>
        <fullName evidence="5">Protein FANTASTIC FOUR 3</fullName>
    </submittedName>
</protein>
<feature type="compositionally biased region" description="Acidic residues" evidence="2">
    <location>
        <begin position="258"/>
        <end position="273"/>
    </location>
</feature>
<dbReference type="InParanoid" id="A0A6P4A896"/>
<gene>
    <name evidence="5" type="primary">LOC107426421</name>
</gene>
<dbReference type="Proteomes" id="UP001652623">
    <property type="component" value="Chromosome 9"/>
</dbReference>
<dbReference type="FunCoup" id="A0A6P4A896">
    <property type="interactions" value="72"/>
</dbReference>
<dbReference type="AlphaFoldDB" id="A0A6P4A896"/>
<evidence type="ECO:0000259" key="3">
    <source>
        <dbReference type="Pfam" id="PF11250"/>
    </source>
</evidence>
<reference evidence="5" key="1">
    <citation type="submission" date="2025-08" db="UniProtKB">
        <authorList>
            <consortium name="RefSeq"/>
        </authorList>
    </citation>
    <scope>IDENTIFICATION</scope>
    <source>
        <tissue evidence="5">Seedling</tissue>
    </source>
</reference>
<name>A0A6P4A896_ZIZJJ</name>
<evidence type="ECO:0000313" key="5">
    <source>
        <dbReference type="RefSeq" id="XP_015892096.3"/>
    </source>
</evidence>
<dbReference type="PANTHER" id="PTHR33155">
    <property type="entry name" value="FANTASTIC FOUR-LIKE PROTEIN (DUF3049)"/>
    <property type="match status" value="1"/>
</dbReference>
<accession>A0A6P4A896</accession>
<dbReference type="RefSeq" id="XP_015892096.3">
    <property type="nucleotide sequence ID" value="XM_016036610.4"/>
</dbReference>
<proteinExistence type="inferred from homology"/>
<dbReference type="InterPro" id="IPR021410">
    <property type="entry name" value="FAF"/>
</dbReference>
<feature type="compositionally biased region" description="Polar residues" evidence="2">
    <location>
        <begin position="44"/>
        <end position="62"/>
    </location>
</feature>
<keyword evidence="4" id="KW-1185">Reference proteome</keyword>
<dbReference type="PANTHER" id="PTHR33155:SF8">
    <property type="entry name" value="PROTEIN FANTASTIC FOUR 1"/>
    <property type="match status" value="1"/>
</dbReference>
<dbReference type="KEGG" id="zju:107426421"/>
<dbReference type="InterPro" id="IPR046431">
    <property type="entry name" value="FAF_dom"/>
</dbReference>
<evidence type="ECO:0000256" key="2">
    <source>
        <dbReference type="SAM" id="MobiDB-lite"/>
    </source>
</evidence>
<feature type="compositionally biased region" description="Low complexity" evidence="2">
    <location>
        <begin position="30"/>
        <end position="43"/>
    </location>
</feature>
<feature type="compositionally biased region" description="Basic and acidic residues" evidence="2">
    <location>
        <begin position="243"/>
        <end position="256"/>
    </location>
</feature>
<dbReference type="Pfam" id="PF11250">
    <property type="entry name" value="FAF"/>
    <property type="match status" value="1"/>
</dbReference>
<evidence type="ECO:0000256" key="1">
    <source>
        <dbReference type="ARBA" id="ARBA00008690"/>
    </source>
</evidence>
<feature type="region of interest" description="Disordered" evidence="2">
    <location>
        <begin position="28"/>
        <end position="66"/>
    </location>
</feature>
<feature type="compositionally biased region" description="Acidic residues" evidence="2">
    <location>
        <begin position="230"/>
        <end position="242"/>
    </location>
</feature>